<keyword evidence="4 7" id="KW-0812">Transmembrane</keyword>
<dbReference type="EMBL" id="CP069534">
    <property type="protein sequence ID" value="QRP69516.1"/>
    <property type="molecule type" value="Genomic_DNA"/>
</dbReference>
<evidence type="ECO:0000313" key="9">
    <source>
        <dbReference type="EMBL" id="QRP69516.1"/>
    </source>
</evidence>
<evidence type="ECO:0000256" key="3">
    <source>
        <dbReference type="ARBA" id="ARBA00022475"/>
    </source>
</evidence>
<evidence type="ECO:0000313" key="10">
    <source>
        <dbReference type="Proteomes" id="UP000617681"/>
    </source>
</evidence>
<feature type="transmembrane region" description="Helical" evidence="7">
    <location>
        <begin position="158"/>
        <end position="175"/>
    </location>
</feature>
<sequence>MATMTAIFRTAVNWISQFADFCRTVVTDAIATFMAFPRWKKLALIVAAVTAVALLIFVDVPSVELLRQWADKAGDWFFLLYFLIYVFFTQFPIPRTFFTLMSGIFFGPLRGCLLALTATTVSAIISFVIVRHFLRDWMAPKLSHPAVAGIDERLRQRGWLSVTCLRMIAGIPFFVLNYSTAVSSIRFLPYIVATFIGSAPNTIAIVLLGDTLTGHVNPALLLVSAVLLVLGVSGLILDAKLPVRENRHSTSTQLSAPERG</sequence>
<organism evidence="9 10">
    <name type="scientific">Corynebacterium glucuronolyticum</name>
    <dbReference type="NCBI Taxonomy" id="39791"/>
    <lineage>
        <taxon>Bacteria</taxon>
        <taxon>Bacillati</taxon>
        <taxon>Actinomycetota</taxon>
        <taxon>Actinomycetes</taxon>
        <taxon>Mycobacteriales</taxon>
        <taxon>Corynebacteriaceae</taxon>
        <taxon>Corynebacterium</taxon>
    </lineage>
</organism>
<evidence type="ECO:0000256" key="2">
    <source>
        <dbReference type="ARBA" id="ARBA00008640"/>
    </source>
</evidence>
<dbReference type="PANTHER" id="PTHR12677">
    <property type="entry name" value="GOLGI APPARATUS MEMBRANE PROTEIN TVP38-RELATED"/>
    <property type="match status" value="1"/>
</dbReference>
<gene>
    <name evidence="9" type="ORF">I6J21_06595</name>
</gene>
<keyword evidence="6 7" id="KW-0472">Membrane</keyword>
<keyword evidence="5 7" id="KW-1133">Transmembrane helix</keyword>
<dbReference type="GO" id="GO:0005886">
    <property type="term" value="C:plasma membrane"/>
    <property type="evidence" value="ECO:0007669"/>
    <property type="project" value="UniProtKB-SubCell"/>
</dbReference>
<protein>
    <recommendedName>
        <fullName evidence="7">TVP38/TMEM64 family membrane protein</fullName>
    </recommendedName>
</protein>
<evidence type="ECO:0000256" key="4">
    <source>
        <dbReference type="ARBA" id="ARBA00022692"/>
    </source>
</evidence>
<dbReference type="AlphaFoldDB" id="A0AAX1L502"/>
<feature type="domain" description="VTT" evidence="8">
    <location>
        <begin position="93"/>
        <end position="210"/>
    </location>
</feature>
<feature type="transmembrane region" description="Helical" evidence="7">
    <location>
        <begin position="78"/>
        <end position="100"/>
    </location>
</feature>
<feature type="transmembrane region" description="Helical" evidence="7">
    <location>
        <begin position="42"/>
        <end position="58"/>
    </location>
</feature>
<keyword evidence="3 7" id="KW-1003">Cell membrane</keyword>
<dbReference type="Pfam" id="PF09335">
    <property type="entry name" value="VTT_dom"/>
    <property type="match status" value="1"/>
</dbReference>
<comment type="subcellular location">
    <subcellularLocation>
        <location evidence="1 7">Cell membrane</location>
        <topology evidence="1 7">Multi-pass membrane protein</topology>
    </subcellularLocation>
</comment>
<dbReference type="Proteomes" id="UP000617681">
    <property type="component" value="Chromosome"/>
</dbReference>
<evidence type="ECO:0000259" key="8">
    <source>
        <dbReference type="Pfam" id="PF09335"/>
    </source>
</evidence>
<feature type="transmembrane region" description="Helical" evidence="7">
    <location>
        <begin position="187"/>
        <end position="207"/>
    </location>
</feature>
<dbReference type="PANTHER" id="PTHR12677:SF59">
    <property type="entry name" value="GOLGI APPARATUS MEMBRANE PROTEIN TVP38-RELATED"/>
    <property type="match status" value="1"/>
</dbReference>
<name>A0AAX1L502_9CORY</name>
<evidence type="ECO:0000256" key="6">
    <source>
        <dbReference type="ARBA" id="ARBA00023136"/>
    </source>
</evidence>
<feature type="transmembrane region" description="Helical" evidence="7">
    <location>
        <begin position="112"/>
        <end position="134"/>
    </location>
</feature>
<feature type="transmembrane region" description="Helical" evidence="7">
    <location>
        <begin position="219"/>
        <end position="237"/>
    </location>
</feature>
<accession>A0AAX1L502</accession>
<reference evidence="9" key="1">
    <citation type="submission" date="2021-02" db="EMBL/GenBank/DDBJ databases">
        <title>FDA dAtabase for Regulatory Grade micrObial Sequences (FDA-ARGOS): Supporting development and validation of Infectious Disease Dx tests.</title>
        <authorList>
            <person name="Sproer C."/>
            <person name="Gronow S."/>
            <person name="Severitt S."/>
            <person name="Schroder I."/>
            <person name="Tallon L."/>
            <person name="Sadzewicz L."/>
            <person name="Zhao X."/>
            <person name="Boylan J."/>
            <person name="Ott S."/>
            <person name="Bowen H."/>
            <person name="Vavikolanu K."/>
            <person name="Mehta A."/>
            <person name="Aluvathingal J."/>
            <person name="Nadendla S."/>
            <person name="Lowell S."/>
            <person name="Myers T."/>
            <person name="Yan Y."/>
            <person name="Sichtig H."/>
        </authorList>
    </citation>
    <scope>NUCLEOTIDE SEQUENCE</scope>
    <source>
        <strain evidence="9">FDAARGOS_1191</strain>
    </source>
</reference>
<dbReference type="InterPro" id="IPR032816">
    <property type="entry name" value="VTT_dom"/>
</dbReference>
<evidence type="ECO:0000256" key="5">
    <source>
        <dbReference type="ARBA" id="ARBA00022989"/>
    </source>
</evidence>
<proteinExistence type="inferred from homology"/>
<evidence type="ECO:0000256" key="7">
    <source>
        <dbReference type="RuleBase" id="RU366058"/>
    </source>
</evidence>
<evidence type="ECO:0000256" key="1">
    <source>
        <dbReference type="ARBA" id="ARBA00004651"/>
    </source>
</evidence>
<comment type="similarity">
    <text evidence="2 7">Belongs to the TVP38/TMEM64 family.</text>
</comment>
<dbReference type="InterPro" id="IPR015414">
    <property type="entry name" value="TMEM64"/>
</dbReference>